<dbReference type="SUPFAM" id="SSF52540">
    <property type="entry name" value="P-loop containing nucleoside triphosphate hydrolases"/>
    <property type="match status" value="2"/>
</dbReference>
<dbReference type="InterPro" id="IPR017871">
    <property type="entry name" value="ABC_transporter-like_CS"/>
</dbReference>
<evidence type="ECO:0000256" key="7">
    <source>
        <dbReference type="ARBA" id="ARBA00022840"/>
    </source>
</evidence>
<dbReference type="PROSITE" id="PS00211">
    <property type="entry name" value="ABC_TRANSPORTER_1"/>
    <property type="match status" value="1"/>
</dbReference>
<evidence type="ECO:0000256" key="5">
    <source>
        <dbReference type="ARBA" id="ARBA00022737"/>
    </source>
</evidence>
<dbReference type="RefSeq" id="WP_090880048.1">
    <property type="nucleotide sequence ID" value="NZ_FMXQ01000011.1"/>
</dbReference>
<dbReference type="GO" id="GO:0005524">
    <property type="term" value="F:ATP binding"/>
    <property type="evidence" value="ECO:0007669"/>
    <property type="project" value="UniProtKB-KW"/>
</dbReference>
<evidence type="ECO:0000259" key="10">
    <source>
        <dbReference type="PROSITE" id="PS50893"/>
    </source>
</evidence>
<evidence type="ECO:0000313" key="12">
    <source>
        <dbReference type="Proteomes" id="UP000199071"/>
    </source>
</evidence>
<evidence type="ECO:0000256" key="3">
    <source>
        <dbReference type="ARBA" id="ARBA00022475"/>
    </source>
</evidence>
<keyword evidence="7 11" id="KW-0067">ATP-binding</keyword>
<keyword evidence="2" id="KW-0813">Transport</keyword>
<dbReference type="InterPro" id="IPR003439">
    <property type="entry name" value="ABC_transporter-like_ATP-bd"/>
</dbReference>
<reference evidence="11 12" key="1">
    <citation type="submission" date="2016-10" db="EMBL/GenBank/DDBJ databases">
        <authorList>
            <person name="de Groot N.N."/>
        </authorList>
    </citation>
    <scope>NUCLEOTIDE SEQUENCE [LARGE SCALE GENOMIC DNA]</scope>
    <source>
        <strain evidence="11 12">ATCC 35022</strain>
    </source>
</reference>
<gene>
    <name evidence="11" type="ORF">SAMN02982931_04316</name>
</gene>
<accession>A0A1G6EB70</accession>
<keyword evidence="5" id="KW-0677">Repeat</keyword>
<dbReference type="EMBL" id="FMXQ01000011">
    <property type="protein sequence ID" value="SDB54646.1"/>
    <property type="molecule type" value="Genomic_DNA"/>
</dbReference>
<keyword evidence="12" id="KW-1185">Reference proteome</keyword>
<evidence type="ECO:0000256" key="9">
    <source>
        <dbReference type="ARBA" id="ARBA00023136"/>
    </source>
</evidence>
<dbReference type="Gene3D" id="3.40.50.300">
    <property type="entry name" value="P-loop containing nucleotide triphosphate hydrolases"/>
    <property type="match status" value="2"/>
</dbReference>
<dbReference type="SMART" id="SM00382">
    <property type="entry name" value="AAA"/>
    <property type="match status" value="2"/>
</dbReference>
<keyword evidence="3" id="KW-1003">Cell membrane</keyword>
<evidence type="ECO:0000256" key="1">
    <source>
        <dbReference type="ARBA" id="ARBA00005417"/>
    </source>
</evidence>
<dbReference type="PROSITE" id="PS50893">
    <property type="entry name" value="ABC_TRANSPORTER_2"/>
    <property type="match status" value="2"/>
</dbReference>
<keyword evidence="9" id="KW-0472">Membrane</keyword>
<dbReference type="PANTHER" id="PTHR43790:SF3">
    <property type="entry name" value="D-ALLOSE IMPORT ATP-BINDING PROTEIN ALSA-RELATED"/>
    <property type="match status" value="1"/>
</dbReference>
<evidence type="ECO:0000256" key="2">
    <source>
        <dbReference type="ARBA" id="ARBA00022448"/>
    </source>
</evidence>
<organism evidence="11 12">
    <name type="scientific">Bauldia litoralis</name>
    <dbReference type="NCBI Taxonomy" id="665467"/>
    <lineage>
        <taxon>Bacteria</taxon>
        <taxon>Pseudomonadati</taxon>
        <taxon>Pseudomonadota</taxon>
        <taxon>Alphaproteobacteria</taxon>
        <taxon>Hyphomicrobiales</taxon>
        <taxon>Kaistiaceae</taxon>
        <taxon>Bauldia</taxon>
    </lineage>
</organism>
<comment type="similarity">
    <text evidence="1">Belongs to the ABC transporter superfamily.</text>
</comment>
<dbReference type="GO" id="GO:0016887">
    <property type="term" value="F:ATP hydrolysis activity"/>
    <property type="evidence" value="ECO:0007669"/>
    <property type="project" value="InterPro"/>
</dbReference>
<keyword evidence="4" id="KW-0762">Sugar transport</keyword>
<dbReference type="STRING" id="665467.SAMN02982931_04316"/>
<feature type="domain" description="ABC transporter" evidence="10">
    <location>
        <begin position="251"/>
        <end position="492"/>
    </location>
</feature>
<protein>
    <submittedName>
        <fullName evidence="11">Ribose transport system ATP-binding protein</fullName>
    </submittedName>
</protein>
<sequence>MTPAGPVLLRCDRLSKRFGGTQALDSVGLAIRAGEIHALLGENGAGKSTLIKILAGIYVADDGAIEGPAGKAGPGKPVPGIAFVHQDLGLVETMTVAENVAVVADYQRKRGLIDWGATEDKARHALDAMGCTFDPGTLVGRLSAAEKSMVAIARALAIEARILVLDEPTATLPESDVIRLHEVLQRLRGQGLGIIYVTHRLDEVFRIADTVTVLRDGKVVSSRPVGETTPQGLVMDIVGRGIEELFPAIRHDIGDVVLAVEDLKSKSVGPVSFEVAAGEILGLVGLRSAGHDVVGRIIAGALPSRSGDIRLDGKRLTLDDSHDAIVEGIGFVSSKRTEESICAGLAVRENLFPDPDLAGISVIGTQRERQMATDALDTFDVRPRDTERPIATLSGGNQQKVVIARWLTVGRRVLVLEEPTTGVDVGAKAEIYRLLNEALSRKLAVLLVSSDFEEVAGLSDRALVFSRGQTVAEVPRADLSVERLTALASGGAV</sequence>
<dbReference type="OrthoDB" id="9805029at2"/>
<dbReference type="InterPro" id="IPR050107">
    <property type="entry name" value="ABC_carbohydrate_import_ATPase"/>
</dbReference>
<dbReference type="CDD" id="cd03216">
    <property type="entry name" value="ABC_Carb_Monos_I"/>
    <property type="match status" value="1"/>
</dbReference>
<evidence type="ECO:0000256" key="4">
    <source>
        <dbReference type="ARBA" id="ARBA00022597"/>
    </source>
</evidence>
<dbReference type="InterPro" id="IPR027417">
    <property type="entry name" value="P-loop_NTPase"/>
</dbReference>
<dbReference type="AlphaFoldDB" id="A0A1G6EB70"/>
<proteinExistence type="inferred from homology"/>
<keyword evidence="8" id="KW-1278">Translocase</keyword>
<keyword evidence="6" id="KW-0547">Nucleotide-binding</keyword>
<dbReference type="CDD" id="cd03215">
    <property type="entry name" value="ABC_Carb_Monos_II"/>
    <property type="match status" value="1"/>
</dbReference>
<dbReference type="Proteomes" id="UP000199071">
    <property type="component" value="Unassembled WGS sequence"/>
</dbReference>
<dbReference type="Pfam" id="PF00005">
    <property type="entry name" value="ABC_tran"/>
    <property type="match status" value="2"/>
</dbReference>
<feature type="domain" description="ABC transporter" evidence="10">
    <location>
        <begin position="9"/>
        <end position="241"/>
    </location>
</feature>
<evidence type="ECO:0000313" key="11">
    <source>
        <dbReference type="EMBL" id="SDB54646.1"/>
    </source>
</evidence>
<evidence type="ECO:0000256" key="8">
    <source>
        <dbReference type="ARBA" id="ARBA00022967"/>
    </source>
</evidence>
<dbReference type="InterPro" id="IPR003593">
    <property type="entry name" value="AAA+_ATPase"/>
</dbReference>
<name>A0A1G6EB70_9HYPH</name>
<evidence type="ECO:0000256" key="6">
    <source>
        <dbReference type="ARBA" id="ARBA00022741"/>
    </source>
</evidence>
<dbReference type="PANTHER" id="PTHR43790">
    <property type="entry name" value="CARBOHYDRATE TRANSPORT ATP-BINDING PROTEIN MG119-RELATED"/>
    <property type="match status" value="1"/>
</dbReference>